<protein>
    <recommendedName>
        <fullName evidence="3 7">UDP-glucose 6-dehydrogenase</fullName>
        <ecNumber evidence="3 7">1.1.1.22</ecNumber>
    </recommendedName>
</protein>
<dbReference type="Proteomes" id="UP000002588">
    <property type="component" value="Chromosome"/>
</dbReference>
<feature type="binding site" evidence="9">
    <location>
        <position position="324"/>
    </location>
    <ligand>
        <name>substrate</name>
    </ligand>
</feature>
<dbReference type="NCBIfam" id="TIGR03026">
    <property type="entry name" value="NDP-sugDHase"/>
    <property type="match status" value="1"/>
</dbReference>
<feature type="binding site" evidence="9">
    <location>
        <position position="210"/>
    </location>
    <ligand>
        <name>substrate</name>
    </ligand>
</feature>
<dbReference type="PIRSF" id="PIRSF500134">
    <property type="entry name" value="UDPglc_DH_bac"/>
    <property type="match status" value="1"/>
</dbReference>
<name>A1KAM9_AZOSB</name>
<comment type="similarity">
    <text evidence="2 7">Belongs to the UDP-glucose/GDP-mannose dehydrogenase family.</text>
</comment>
<dbReference type="KEGG" id="azo:azo3269"/>
<dbReference type="InterPro" id="IPR017476">
    <property type="entry name" value="UDP-Glc/GDP-Man"/>
</dbReference>
<evidence type="ECO:0000313" key="12">
    <source>
        <dbReference type="EMBL" id="CAL95885.1"/>
    </source>
</evidence>
<dbReference type="AlphaFoldDB" id="A1KAM9"/>
<feature type="domain" description="UDP-glucose/GDP-mannose dehydrogenase C-terminal" evidence="11">
    <location>
        <begin position="317"/>
        <end position="426"/>
    </location>
</feature>
<comment type="pathway">
    <text evidence="1">Nucleotide-sugar biosynthesis; UDP-alpha-D-glucuronate biosynthesis; UDP-alpha-D-glucuronate from UDP-alpha-D-glucose: step 1/1.</text>
</comment>
<dbReference type="EMBL" id="AM406670">
    <property type="protein sequence ID" value="CAL95885.1"/>
    <property type="molecule type" value="Genomic_DNA"/>
</dbReference>
<evidence type="ECO:0000256" key="3">
    <source>
        <dbReference type="ARBA" id="ARBA00012954"/>
    </source>
</evidence>
<dbReference type="InterPro" id="IPR036220">
    <property type="entry name" value="UDP-Glc/GDP-Man_DH_C_sf"/>
</dbReference>
<dbReference type="Gene3D" id="3.40.50.720">
    <property type="entry name" value="NAD(P)-binding Rossmann-like Domain"/>
    <property type="match status" value="2"/>
</dbReference>
<dbReference type="Pfam" id="PF00984">
    <property type="entry name" value="UDPG_MGDP_dh"/>
    <property type="match status" value="1"/>
</dbReference>
<dbReference type="STRING" id="62928.azo3269"/>
<dbReference type="PANTHER" id="PTHR43750">
    <property type="entry name" value="UDP-GLUCOSE 6-DEHYDROGENASE TUAD"/>
    <property type="match status" value="1"/>
</dbReference>
<feature type="binding site" evidence="9">
    <location>
        <position position="265"/>
    </location>
    <ligand>
        <name>substrate</name>
    </ligand>
</feature>
<dbReference type="InterPro" id="IPR014027">
    <property type="entry name" value="UDP-Glc/GDP-Man_DH_C"/>
</dbReference>
<dbReference type="GO" id="GO:0003979">
    <property type="term" value="F:UDP-glucose 6-dehydrogenase activity"/>
    <property type="evidence" value="ECO:0007669"/>
    <property type="project" value="UniProtKB-EC"/>
</dbReference>
<dbReference type="PROSITE" id="PS51257">
    <property type="entry name" value="PROKAR_LIPOPROTEIN"/>
    <property type="match status" value="1"/>
</dbReference>
<dbReference type="Gene3D" id="1.20.5.170">
    <property type="match status" value="1"/>
</dbReference>
<dbReference type="EC" id="1.1.1.22" evidence="3 7"/>
<sequence length="438" mass="47609">MKISIFGLGYVGAVSLACLARDGHQVVGVDIDATKLELIRSGTTPVVEEGMVELMANVAASGRVSVTTDVRQAVLDTEISLICVGTPSAPNGSQDQGAVLRLARDLGRALAEKSAPHVLVFRSTLVPGTVEGSLKPIIETESGKRDGEDFHLCFQPEFLREGSSIRDYDKPPFTVVGANHAYPAERLRELFGHLPCKFLETSVRAAEMMKYCCNNFHALKITFANETARLCSALGVNPFEVMELVCQDTQLNISRAYLKPGFAFGGSCLPKDLRATSYLAKTHDVELPMLNGILQSNRHHVEEAIQKVLASGCRRVGMLGLSFKTGTDDLRESPLVTLAEQLIGKGMQLSIYDPDVQLSRLLGANRRFIETQLPHIGELLKPELDAVIGEAEVLIVGVSSPAIFDALATHSRPEQKVLDLVRLPNPQALRAEVEGLCW</sequence>
<evidence type="ECO:0000256" key="9">
    <source>
        <dbReference type="PIRSR" id="PIRSR500134-2"/>
    </source>
</evidence>
<evidence type="ECO:0000256" key="6">
    <source>
        <dbReference type="ARBA" id="ARBA00047473"/>
    </source>
</evidence>
<dbReference type="SUPFAM" id="SSF48179">
    <property type="entry name" value="6-phosphogluconate dehydrogenase C-terminal domain-like"/>
    <property type="match status" value="1"/>
</dbReference>
<comment type="catalytic activity">
    <reaction evidence="6 7">
        <text>UDP-alpha-D-glucose + 2 NAD(+) + H2O = UDP-alpha-D-glucuronate + 2 NADH + 3 H(+)</text>
        <dbReference type="Rhea" id="RHEA:23596"/>
        <dbReference type="ChEBI" id="CHEBI:15377"/>
        <dbReference type="ChEBI" id="CHEBI:15378"/>
        <dbReference type="ChEBI" id="CHEBI:57540"/>
        <dbReference type="ChEBI" id="CHEBI:57945"/>
        <dbReference type="ChEBI" id="CHEBI:58052"/>
        <dbReference type="ChEBI" id="CHEBI:58885"/>
        <dbReference type="EC" id="1.1.1.22"/>
    </reaction>
</comment>
<reference evidence="12 13" key="1">
    <citation type="journal article" date="2006" name="Nat. Biotechnol.">
        <title>Complete genome of the mutualistic, N2-fixing grass endophyte Azoarcus sp. strain BH72.</title>
        <authorList>
            <person name="Krause A."/>
            <person name="Ramakumar A."/>
            <person name="Bartels D."/>
            <person name="Battistoni F."/>
            <person name="Bekel T."/>
            <person name="Boch J."/>
            <person name="Boehm M."/>
            <person name="Friedrich F."/>
            <person name="Hurek T."/>
            <person name="Krause L."/>
            <person name="Linke B."/>
            <person name="McHardy A.C."/>
            <person name="Sarkar A."/>
            <person name="Schneiker S."/>
            <person name="Syed A.A."/>
            <person name="Thauer R."/>
            <person name="Vorhoelter F.-J."/>
            <person name="Weidner S."/>
            <person name="Puehler A."/>
            <person name="Reinhold-Hurek B."/>
            <person name="Kaiser O."/>
            <person name="Goesmann A."/>
        </authorList>
    </citation>
    <scope>NUCLEOTIDE SEQUENCE [LARGE SCALE GENOMIC DNA]</scope>
    <source>
        <strain evidence="12 13">BH72</strain>
    </source>
</reference>
<dbReference type="HOGENOM" id="CLU_023810_1_1_4"/>
<dbReference type="PANTHER" id="PTHR43750:SF1">
    <property type="entry name" value="GDP-MANNOSE 6-DEHYDROGENASE"/>
    <property type="match status" value="1"/>
</dbReference>
<dbReference type="PIRSF" id="PIRSF000124">
    <property type="entry name" value="UDPglc_GDPman_dh"/>
    <property type="match status" value="1"/>
</dbReference>
<evidence type="ECO:0000256" key="1">
    <source>
        <dbReference type="ARBA" id="ARBA00004701"/>
    </source>
</evidence>
<evidence type="ECO:0000313" key="13">
    <source>
        <dbReference type="Proteomes" id="UP000002588"/>
    </source>
</evidence>
<dbReference type="GO" id="GO:0006065">
    <property type="term" value="P:UDP-glucuronate biosynthetic process"/>
    <property type="evidence" value="ECO:0007669"/>
    <property type="project" value="UniProtKB-UniPathway"/>
</dbReference>
<feature type="binding site" evidence="10">
    <location>
        <position position="331"/>
    </location>
    <ligand>
        <name>NAD(+)</name>
        <dbReference type="ChEBI" id="CHEBI:57540"/>
    </ligand>
</feature>
<dbReference type="GO" id="GO:0051287">
    <property type="term" value="F:NAD binding"/>
    <property type="evidence" value="ECO:0007669"/>
    <property type="project" value="InterPro"/>
</dbReference>
<feature type="binding site" evidence="10">
    <location>
        <position position="161"/>
    </location>
    <ligand>
        <name>NAD(+)</name>
        <dbReference type="ChEBI" id="CHEBI:57540"/>
    </ligand>
</feature>
<feature type="active site" description="Nucleophile" evidence="8">
    <location>
        <position position="268"/>
    </location>
</feature>
<feature type="binding site" evidence="9">
    <location>
        <begin position="158"/>
        <end position="161"/>
    </location>
    <ligand>
        <name>substrate</name>
    </ligand>
</feature>
<gene>
    <name evidence="12" type="primary">algD</name>
    <name evidence="12" type="ordered locus">azo3269</name>
</gene>
<evidence type="ECO:0000256" key="8">
    <source>
        <dbReference type="PIRSR" id="PIRSR500134-1"/>
    </source>
</evidence>
<keyword evidence="4 7" id="KW-0560">Oxidoreductase</keyword>
<proteinExistence type="inferred from homology"/>
<feature type="binding site" evidence="10">
    <location>
        <position position="124"/>
    </location>
    <ligand>
        <name>NAD(+)</name>
        <dbReference type="ChEBI" id="CHEBI:57540"/>
    </ligand>
</feature>
<dbReference type="eggNOG" id="COG1004">
    <property type="taxonomic scope" value="Bacteria"/>
</dbReference>
<evidence type="ECO:0000256" key="10">
    <source>
        <dbReference type="PIRSR" id="PIRSR500134-3"/>
    </source>
</evidence>
<feature type="binding site" evidence="10">
    <location>
        <position position="271"/>
    </location>
    <ligand>
        <name>NAD(+)</name>
        <dbReference type="ChEBI" id="CHEBI:57540"/>
    </ligand>
</feature>
<evidence type="ECO:0000256" key="4">
    <source>
        <dbReference type="ARBA" id="ARBA00023002"/>
    </source>
</evidence>
<evidence type="ECO:0000259" key="11">
    <source>
        <dbReference type="SMART" id="SM00984"/>
    </source>
</evidence>
<feature type="binding site" evidence="10">
    <location>
        <position position="86"/>
    </location>
    <ligand>
        <name>NAD(+)</name>
        <dbReference type="ChEBI" id="CHEBI:57540"/>
    </ligand>
</feature>
<feature type="binding site" evidence="9">
    <location>
        <begin position="257"/>
        <end position="261"/>
    </location>
    <ligand>
        <name>substrate</name>
    </ligand>
</feature>
<dbReference type="Pfam" id="PF03720">
    <property type="entry name" value="UDPG_MGDP_dh_C"/>
    <property type="match status" value="1"/>
</dbReference>
<feature type="binding site" evidence="10">
    <location>
        <position position="35"/>
    </location>
    <ligand>
        <name>NAD(+)</name>
        <dbReference type="ChEBI" id="CHEBI:57540"/>
    </ligand>
</feature>
<dbReference type="InterPro" id="IPR014026">
    <property type="entry name" value="UDP-Glc/GDP-Man_DH_dimer"/>
</dbReference>
<accession>A1KAM9</accession>
<organism evidence="12 13">
    <name type="scientific">Azoarcus sp. (strain BH72)</name>
    <dbReference type="NCBI Taxonomy" id="418699"/>
    <lineage>
        <taxon>Bacteria</taxon>
        <taxon>Pseudomonadati</taxon>
        <taxon>Pseudomonadota</taxon>
        <taxon>Betaproteobacteria</taxon>
        <taxon>Rhodocyclales</taxon>
        <taxon>Zoogloeaceae</taxon>
        <taxon>Azoarcus</taxon>
    </lineage>
</organism>
<dbReference type="SMART" id="SM00984">
    <property type="entry name" value="UDPG_MGDP_dh_C"/>
    <property type="match status" value="1"/>
</dbReference>
<keyword evidence="13" id="KW-1185">Reference proteome</keyword>
<evidence type="ECO:0000256" key="5">
    <source>
        <dbReference type="ARBA" id="ARBA00023027"/>
    </source>
</evidence>
<evidence type="ECO:0000256" key="2">
    <source>
        <dbReference type="ARBA" id="ARBA00006601"/>
    </source>
</evidence>
<dbReference type="GO" id="GO:0000271">
    <property type="term" value="P:polysaccharide biosynthetic process"/>
    <property type="evidence" value="ECO:0007669"/>
    <property type="project" value="InterPro"/>
</dbReference>
<keyword evidence="5 7" id="KW-0520">NAD</keyword>
<dbReference type="InterPro" id="IPR001732">
    <property type="entry name" value="UDP-Glc/GDP-Man_DH_N"/>
</dbReference>
<dbReference type="SUPFAM" id="SSF51735">
    <property type="entry name" value="NAD(P)-binding Rossmann-fold domains"/>
    <property type="match status" value="1"/>
</dbReference>
<dbReference type="InterPro" id="IPR008927">
    <property type="entry name" value="6-PGluconate_DH-like_C_sf"/>
</dbReference>
<dbReference type="SUPFAM" id="SSF52413">
    <property type="entry name" value="UDP-glucose/GDP-mannose dehydrogenase C-terminal domain"/>
    <property type="match status" value="1"/>
</dbReference>
<dbReference type="InterPro" id="IPR036291">
    <property type="entry name" value="NAD(P)-bd_dom_sf"/>
</dbReference>
<dbReference type="UniPathway" id="UPA00038">
    <property type="reaction ID" value="UER00491"/>
</dbReference>
<dbReference type="RefSeq" id="WP_011766992.1">
    <property type="nucleotide sequence ID" value="NC_008702.1"/>
</dbReference>
<evidence type="ECO:0000256" key="7">
    <source>
        <dbReference type="PIRNR" id="PIRNR000124"/>
    </source>
</evidence>
<feature type="binding site" evidence="10">
    <location>
        <position position="30"/>
    </location>
    <ligand>
        <name>NAD(+)</name>
        <dbReference type="ChEBI" id="CHEBI:57540"/>
    </ligand>
</feature>
<dbReference type="InterPro" id="IPR028357">
    <property type="entry name" value="UDPglc_DH_bac"/>
</dbReference>
<dbReference type="Pfam" id="PF03721">
    <property type="entry name" value="UDPG_MGDP_dh_N"/>
    <property type="match status" value="1"/>
</dbReference>